<proteinExistence type="predicted"/>
<accession>A0AAF0TZ30</accession>
<dbReference type="AlphaFoldDB" id="A0AAF0TZ30"/>
<dbReference type="InterPro" id="IPR005162">
    <property type="entry name" value="Retrotrans_gag_dom"/>
</dbReference>
<dbReference type="EMBL" id="CP133617">
    <property type="protein sequence ID" value="WMV32740.1"/>
    <property type="molecule type" value="Genomic_DNA"/>
</dbReference>
<evidence type="ECO:0000313" key="4">
    <source>
        <dbReference type="Proteomes" id="UP001234989"/>
    </source>
</evidence>
<dbReference type="InterPro" id="IPR001584">
    <property type="entry name" value="Integrase_cat-core"/>
</dbReference>
<gene>
    <name evidence="3" type="ORF">MTR67_026125</name>
</gene>
<dbReference type="GO" id="GO:0003676">
    <property type="term" value="F:nucleic acid binding"/>
    <property type="evidence" value="ECO:0007669"/>
    <property type="project" value="InterPro"/>
</dbReference>
<dbReference type="InterPro" id="IPR036397">
    <property type="entry name" value="RNaseH_sf"/>
</dbReference>
<name>A0AAF0TZ30_SOLVR</name>
<protein>
    <recommendedName>
        <fullName evidence="2">Integrase catalytic domain-containing protein</fullName>
    </recommendedName>
</protein>
<dbReference type="PROSITE" id="PS50994">
    <property type="entry name" value="INTEGRASE"/>
    <property type="match status" value="1"/>
</dbReference>
<dbReference type="PANTHER" id="PTHR45835:SF99">
    <property type="entry name" value="CHROMO DOMAIN-CONTAINING PROTEIN-RELATED"/>
    <property type="match status" value="1"/>
</dbReference>
<sequence length="500" mass="57031">MKWRSRRVTEQFRKEVPYRRVTQNAKKLKAKARRPVMGLRVKPEGWPPHTLASLSESQQPLVRLHGIPVYIVSDRDLRFTSRFWGSLQEALGIKLKFSTSFPRQKDGKSERVIQILEDMLRACIMEFDGSWDKHLALIEFTYNNSYQLSIEMPPYEALYGTKSRTPFCWSEVGERKLVGLEIVQQTEDKVKVAEQLGSSPKFPSLPLFLFFILKKVLYLSARSLRSPSALSDSSKVIHRKALTIANMPFVWVPTLVYAKYMEPRRTAYSGLAENQLGDALRVHGPPGPQQRDNYRGSIDITDSDAPIVLHPLPPGHTFVVTSSLMQMLTTRGLFSGSPLPSEDPHAHLAKLRVVCKCCVGRPDLDMNVIGLRVFPLSLIGDAAIWFTELPYNSIFTWDQLAEVFKAKYYPVSKKLNHKDRVNNFMALPGESIAEKLEMITRNNKAWSTRRSNTRRNTFAVHNATVNSADDIREKMAQMRTQLGPPDPRKRSTDRRSVYGP</sequence>
<organism evidence="3 4">
    <name type="scientific">Solanum verrucosum</name>
    <dbReference type="NCBI Taxonomy" id="315347"/>
    <lineage>
        <taxon>Eukaryota</taxon>
        <taxon>Viridiplantae</taxon>
        <taxon>Streptophyta</taxon>
        <taxon>Embryophyta</taxon>
        <taxon>Tracheophyta</taxon>
        <taxon>Spermatophyta</taxon>
        <taxon>Magnoliopsida</taxon>
        <taxon>eudicotyledons</taxon>
        <taxon>Gunneridae</taxon>
        <taxon>Pentapetalae</taxon>
        <taxon>asterids</taxon>
        <taxon>lamiids</taxon>
        <taxon>Solanales</taxon>
        <taxon>Solanaceae</taxon>
        <taxon>Solanoideae</taxon>
        <taxon>Solaneae</taxon>
        <taxon>Solanum</taxon>
    </lineage>
</organism>
<evidence type="ECO:0000256" key="1">
    <source>
        <dbReference type="SAM" id="MobiDB-lite"/>
    </source>
</evidence>
<reference evidence="3" key="1">
    <citation type="submission" date="2023-08" db="EMBL/GenBank/DDBJ databases">
        <title>A de novo genome assembly of Solanum verrucosum Schlechtendal, a Mexican diploid species geographically isolated from the other diploid A-genome species in potato relatives.</title>
        <authorList>
            <person name="Hosaka K."/>
        </authorList>
    </citation>
    <scope>NUCLEOTIDE SEQUENCE</scope>
    <source>
        <tissue evidence="3">Young leaves</tissue>
    </source>
</reference>
<evidence type="ECO:0000313" key="3">
    <source>
        <dbReference type="EMBL" id="WMV32740.1"/>
    </source>
</evidence>
<feature type="compositionally biased region" description="Basic and acidic residues" evidence="1">
    <location>
        <begin position="486"/>
        <end position="500"/>
    </location>
</feature>
<dbReference type="PANTHER" id="PTHR45835">
    <property type="entry name" value="YALI0A06105P"/>
    <property type="match status" value="1"/>
</dbReference>
<feature type="domain" description="Integrase catalytic" evidence="2">
    <location>
        <begin position="61"/>
        <end position="162"/>
    </location>
</feature>
<dbReference type="Proteomes" id="UP001234989">
    <property type="component" value="Chromosome 6"/>
</dbReference>
<evidence type="ECO:0000259" key="2">
    <source>
        <dbReference type="PROSITE" id="PS50994"/>
    </source>
</evidence>
<dbReference type="SUPFAM" id="SSF53098">
    <property type="entry name" value="Ribonuclease H-like"/>
    <property type="match status" value="1"/>
</dbReference>
<dbReference type="GO" id="GO:0015074">
    <property type="term" value="P:DNA integration"/>
    <property type="evidence" value="ECO:0007669"/>
    <property type="project" value="InterPro"/>
</dbReference>
<dbReference type="Pfam" id="PF03732">
    <property type="entry name" value="Retrotrans_gag"/>
    <property type="match status" value="1"/>
</dbReference>
<feature type="region of interest" description="Disordered" evidence="1">
    <location>
        <begin position="478"/>
        <end position="500"/>
    </location>
</feature>
<dbReference type="Gene3D" id="3.30.420.10">
    <property type="entry name" value="Ribonuclease H-like superfamily/Ribonuclease H"/>
    <property type="match status" value="1"/>
</dbReference>
<dbReference type="InterPro" id="IPR012337">
    <property type="entry name" value="RNaseH-like_sf"/>
</dbReference>
<keyword evidence="4" id="KW-1185">Reference proteome</keyword>